<dbReference type="Gene3D" id="3.40.50.300">
    <property type="entry name" value="P-loop containing nucleotide triphosphate hydrolases"/>
    <property type="match status" value="1"/>
</dbReference>
<evidence type="ECO:0000256" key="1">
    <source>
        <dbReference type="ARBA" id="ARBA00022490"/>
    </source>
</evidence>
<keyword evidence="5" id="KW-0093">Biotin biosynthesis</keyword>
<dbReference type="CDD" id="cd03109">
    <property type="entry name" value="DTBS"/>
    <property type="match status" value="1"/>
</dbReference>
<dbReference type="AlphaFoldDB" id="X0YBU9"/>
<comment type="catalytic activity">
    <reaction evidence="8">
        <text>(7R,8S)-8-amino-7-(carboxyamino)nonanoate + ATP = (4R,5S)-dethiobiotin + ADP + phosphate + H(+)</text>
        <dbReference type="Rhea" id="RHEA:63684"/>
        <dbReference type="ChEBI" id="CHEBI:15378"/>
        <dbReference type="ChEBI" id="CHEBI:30616"/>
        <dbReference type="ChEBI" id="CHEBI:43474"/>
        <dbReference type="ChEBI" id="CHEBI:149470"/>
        <dbReference type="ChEBI" id="CHEBI:149473"/>
        <dbReference type="ChEBI" id="CHEBI:456216"/>
    </reaction>
</comment>
<evidence type="ECO:0000256" key="5">
    <source>
        <dbReference type="ARBA" id="ARBA00022756"/>
    </source>
</evidence>
<dbReference type="PANTHER" id="PTHR43210:SF2">
    <property type="entry name" value="ATP-DEPENDENT DETHIOBIOTIN SYNTHETASE BIOD 2"/>
    <property type="match status" value="1"/>
</dbReference>
<dbReference type="Pfam" id="PF13500">
    <property type="entry name" value="AAA_26"/>
    <property type="match status" value="1"/>
</dbReference>
<dbReference type="EMBL" id="BARS01051521">
    <property type="protein sequence ID" value="GAG46198.1"/>
    <property type="molecule type" value="Genomic_DNA"/>
</dbReference>
<evidence type="ECO:0008006" key="10">
    <source>
        <dbReference type="Google" id="ProtNLM"/>
    </source>
</evidence>
<keyword evidence="3" id="KW-0479">Metal-binding</keyword>
<dbReference type="InterPro" id="IPR004472">
    <property type="entry name" value="DTB_synth_BioD"/>
</dbReference>
<dbReference type="GO" id="GO:0009102">
    <property type="term" value="P:biotin biosynthetic process"/>
    <property type="evidence" value="ECO:0007669"/>
    <property type="project" value="UniProtKB-KW"/>
</dbReference>
<evidence type="ECO:0000256" key="4">
    <source>
        <dbReference type="ARBA" id="ARBA00022741"/>
    </source>
</evidence>
<keyword evidence="4" id="KW-0547">Nucleotide-binding</keyword>
<proteinExistence type="predicted"/>
<dbReference type="GO" id="GO:0005829">
    <property type="term" value="C:cytosol"/>
    <property type="evidence" value="ECO:0007669"/>
    <property type="project" value="TreeGrafter"/>
</dbReference>
<keyword evidence="7" id="KW-0460">Magnesium</keyword>
<protein>
    <recommendedName>
        <fullName evidence="10">Dethiobiotin synthase</fullName>
    </recommendedName>
</protein>
<organism evidence="9">
    <name type="scientific">marine sediment metagenome</name>
    <dbReference type="NCBI Taxonomy" id="412755"/>
    <lineage>
        <taxon>unclassified sequences</taxon>
        <taxon>metagenomes</taxon>
        <taxon>ecological metagenomes</taxon>
    </lineage>
</organism>
<feature type="non-terminal residue" evidence="9">
    <location>
        <position position="79"/>
    </location>
</feature>
<reference evidence="9" key="1">
    <citation type="journal article" date="2014" name="Front. Microbiol.">
        <title>High frequency of phylogenetically diverse reductive dehalogenase-homologous genes in deep subseafloor sedimentary metagenomes.</title>
        <authorList>
            <person name="Kawai M."/>
            <person name="Futagami T."/>
            <person name="Toyoda A."/>
            <person name="Takaki Y."/>
            <person name="Nishi S."/>
            <person name="Hori S."/>
            <person name="Arai W."/>
            <person name="Tsubouchi T."/>
            <person name="Morono Y."/>
            <person name="Uchiyama I."/>
            <person name="Ito T."/>
            <person name="Fujiyama A."/>
            <person name="Inagaki F."/>
            <person name="Takami H."/>
        </authorList>
    </citation>
    <scope>NUCLEOTIDE SEQUENCE</scope>
    <source>
        <strain evidence="9">Expedition CK06-06</strain>
    </source>
</reference>
<evidence type="ECO:0000256" key="8">
    <source>
        <dbReference type="ARBA" id="ARBA00047386"/>
    </source>
</evidence>
<name>X0YBU9_9ZZZZ</name>
<keyword evidence="2" id="KW-0436">Ligase</keyword>
<evidence type="ECO:0000256" key="2">
    <source>
        <dbReference type="ARBA" id="ARBA00022598"/>
    </source>
</evidence>
<evidence type="ECO:0000256" key="3">
    <source>
        <dbReference type="ARBA" id="ARBA00022723"/>
    </source>
</evidence>
<evidence type="ECO:0000256" key="6">
    <source>
        <dbReference type="ARBA" id="ARBA00022840"/>
    </source>
</evidence>
<evidence type="ECO:0000256" key="7">
    <source>
        <dbReference type="ARBA" id="ARBA00022842"/>
    </source>
</evidence>
<comment type="caution">
    <text evidence="9">The sequence shown here is derived from an EMBL/GenBank/DDBJ whole genome shotgun (WGS) entry which is preliminary data.</text>
</comment>
<dbReference type="GO" id="GO:0000287">
    <property type="term" value="F:magnesium ion binding"/>
    <property type="evidence" value="ECO:0007669"/>
    <property type="project" value="InterPro"/>
</dbReference>
<dbReference type="GO" id="GO:0004141">
    <property type="term" value="F:dethiobiotin synthase activity"/>
    <property type="evidence" value="ECO:0007669"/>
    <property type="project" value="InterPro"/>
</dbReference>
<keyword evidence="1" id="KW-0963">Cytoplasm</keyword>
<evidence type="ECO:0000313" key="9">
    <source>
        <dbReference type="EMBL" id="GAG46198.1"/>
    </source>
</evidence>
<accession>X0YBU9</accession>
<dbReference type="GO" id="GO:0005524">
    <property type="term" value="F:ATP binding"/>
    <property type="evidence" value="ECO:0007669"/>
    <property type="project" value="UniProtKB-KW"/>
</dbReference>
<keyword evidence="6" id="KW-0067">ATP-binding</keyword>
<sequence length="79" mass="8174">MAKGESEFVKARGLFVSGTDTEVGKTVIAGGMARVLKDKGQEVGVFKPVASGCRSDRGGLVSPDAEFLAHCANSSETLD</sequence>
<dbReference type="InterPro" id="IPR027417">
    <property type="entry name" value="P-loop_NTPase"/>
</dbReference>
<dbReference type="SUPFAM" id="SSF52540">
    <property type="entry name" value="P-loop containing nucleoside triphosphate hydrolases"/>
    <property type="match status" value="1"/>
</dbReference>
<dbReference type="PANTHER" id="PTHR43210">
    <property type="entry name" value="DETHIOBIOTIN SYNTHETASE"/>
    <property type="match status" value="1"/>
</dbReference>
<gene>
    <name evidence="9" type="ORF">S01H1_76726</name>
</gene>